<dbReference type="InterPro" id="IPR032466">
    <property type="entry name" value="Metal_Hydrolase"/>
</dbReference>
<dbReference type="Gene3D" id="1.20.58.520">
    <property type="entry name" value="Amidohydrolase"/>
    <property type="match status" value="1"/>
</dbReference>
<dbReference type="AlphaFoldDB" id="A0A1G7FWG4"/>
<dbReference type="Gene3D" id="3.30.110.90">
    <property type="entry name" value="Amidohydrolase"/>
    <property type="match status" value="1"/>
</dbReference>
<dbReference type="InterPro" id="IPR011059">
    <property type="entry name" value="Metal-dep_hydrolase_composite"/>
</dbReference>
<evidence type="ECO:0000313" key="2">
    <source>
        <dbReference type="EMBL" id="SDE80219.1"/>
    </source>
</evidence>
<dbReference type="Gene3D" id="2.30.40.10">
    <property type="entry name" value="Urease, subunit C, domain 1"/>
    <property type="match status" value="1"/>
</dbReference>
<keyword evidence="3" id="KW-1185">Reference proteome</keyword>
<feature type="domain" description="Amidohydrolase-related" evidence="1">
    <location>
        <begin position="280"/>
        <end position="570"/>
    </location>
</feature>
<evidence type="ECO:0000313" key="3">
    <source>
        <dbReference type="Proteomes" id="UP000199072"/>
    </source>
</evidence>
<dbReference type="RefSeq" id="WP_091151690.1">
    <property type="nucleotide sequence ID" value="NZ_FNAI01000009.1"/>
</dbReference>
<sequence>MKKKYLLLIVFIALYHNCFCQTITRYSVYKLENRIGREESSEDPSGGVHINITTNDRGTAMTLAASFSVDKGNVRYTSAGNTSRFTTESIDTSFSQDKGFPMSKNGSIKTRELLIADWNKAGRPDFIPSVLNGQPISISVIGKEKDPLTNGELAIIKINTDLDEILWVDEKGNAVYLSICDAEGDKREVINDAYLPFFKVFNHTSNQYLIKTYADGNKNLGQSYAVIAVLGGNIIDVADSGKISYNTLVLLKNGKIAYIGKADKALIPAGATIIDATDKFLIPGLWNMHVHLFHPEYLKRELLTGVTTVRDMANEFDFITNLKKVADDVSFPAPRILNAGVLDGKSPYGLGVIRATNEQEIKANVKMYHDAGFNQIKIYSYIKKNDFDAIVKEARLYDMDVVGHLPVGYTVGYFIDNGIQSISHIHYFMNNIKWDGDLKATNKPLLDKLIEKKIYLDPTLNIYNLTGDKKIPLYNKLVKLFFDYGVPIVAGTDNEGTIPDEIQSYVKLGLSPLDALRSATIVPATMMKLDAQSGSIATGKNADLLILNSNPLINMDALDNIAVIIKGQLVINKNADK</sequence>
<protein>
    <submittedName>
        <fullName evidence="2">Imidazolonepropionase</fullName>
    </submittedName>
</protein>
<dbReference type="OrthoDB" id="9797498at2"/>
<dbReference type="InterPro" id="IPR006680">
    <property type="entry name" value="Amidohydro-rel"/>
</dbReference>
<reference evidence="2 3" key="1">
    <citation type="submission" date="2016-10" db="EMBL/GenBank/DDBJ databases">
        <authorList>
            <person name="de Groot N.N."/>
        </authorList>
    </citation>
    <scope>NUCLEOTIDE SEQUENCE [LARGE SCALE GENOMIC DNA]</scope>
    <source>
        <strain evidence="2 3">47C3B</strain>
    </source>
</reference>
<dbReference type="PANTHER" id="PTHR43135">
    <property type="entry name" value="ALPHA-D-RIBOSE 1-METHYLPHOSPHONATE 5-TRIPHOSPHATE DIPHOSPHATASE"/>
    <property type="match status" value="1"/>
</dbReference>
<dbReference type="PANTHER" id="PTHR43135:SF3">
    <property type="entry name" value="ALPHA-D-RIBOSE 1-METHYLPHOSPHONATE 5-TRIPHOSPHATE DIPHOSPHATASE"/>
    <property type="match status" value="1"/>
</dbReference>
<name>A0A1G7FWG4_9SPHI</name>
<dbReference type="Proteomes" id="UP000199072">
    <property type="component" value="Unassembled WGS sequence"/>
</dbReference>
<dbReference type="Gene3D" id="3.40.50.10910">
    <property type="entry name" value="Amidohydrolase"/>
    <property type="match status" value="1"/>
</dbReference>
<dbReference type="SUPFAM" id="SSF51338">
    <property type="entry name" value="Composite domain of metallo-dependent hydrolases"/>
    <property type="match status" value="1"/>
</dbReference>
<dbReference type="STRING" id="1391627.SAMN05216464_109247"/>
<dbReference type="GO" id="GO:0016810">
    <property type="term" value="F:hydrolase activity, acting on carbon-nitrogen (but not peptide) bonds"/>
    <property type="evidence" value="ECO:0007669"/>
    <property type="project" value="InterPro"/>
</dbReference>
<organism evidence="2 3">
    <name type="scientific">Mucilaginibacter pineti</name>
    <dbReference type="NCBI Taxonomy" id="1391627"/>
    <lineage>
        <taxon>Bacteria</taxon>
        <taxon>Pseudomonadati</taxon>
        <taxon>Bacteroidota</taxon>
        <taxon>Sphingobacteriia</taxon>
        <taxon>Sphingobacteriales</taxon>
        <taxon>Sphingobacteriaceae</taxon>
        <taxon>Mucilaginibacter</taxon>
    </lineage>
</organism>
<dbReference type="InterPro" id="IPR051781">
    <property type="entry name" value="Metallo-dep_Hydrolase"/>
</dbReference>
<gene>
    <name evidence="2" type="ORF">SAMN05216464_109247</name>
</gene>
<dbReference type="SUPFAM" id="SSF51556">
    <property type="entry name" value="Metallo-dependent hydrolases"/>
    <property type="match status" value="1"/>
</dbReference>
<dbReference type="EMBL" id="FNAI01000009">
    <property type="protein sequence ID" value="SDE80219.1"/>
    <property type="molecule type" value="Genomic_DNA"/>
</dbReference>
<dbReference type="Pfam" id="PF01979">
    <property type="entry name" value="Amidohydro_1"/>
    <property type="match status" value="1"/>
</dbReference>
<evidence type="ECO:0000259" key="1">
    <source>
        <dbReference type="Pfam" id="PF01979"/>
    </source>
</evidence>
<proteinExistence type="predicted"/>
<accession>A0A1G7FWG4</accession>